<dbReference type="RefSeq" id="WP_166396661.1">
    <property type="nucleotide sequence ID" value="NZ_CP045121.1"/>
</dbReference>
<dbReference type="GO" id="GO:0005886">
    <property type="term" value="C:plasma membrane"/>
    <property type="evidence" value="ECO:0007669"/>
    <property type="project" value="UniProtKB-SubCell"/>
</dbReference>
<dbReference type="GO" id="GO:0006605">
    <property type="term" value="P:protein targeting"/>
    <property type="evidence" value="ECO:0007669"/>
    <property type="project" value="UniProtKB-UniRule"/>
</dbReference>
<comment type="subcellular location">
    <subcellularLocation>
        <location evidence="1 9">Cell membrane</location>
        <topology evidence="1 9">Multi-pass membrane protein</topology>
    </subcellularLocation>
</comment>
<dbReference type="NCBIfam" id="TIGR00916">
    <property type="entry name" value="2A0604s01"/>
    <property type="match status" value="1"/>
</dbReference>
<evidence type="ECO:0000256" key="2">
    <source>
        <dbReference type="ARBA" id="ARBA00022448"/>
    </source>
</evidence>
<dbReference type="GO" id="GO:0043952">
    <property type="term" value="P:protein transport by the Sec complex"/>
    <property type="evidence" value="ECO:0007669"/>
    <property type="project" value="UniProtKB-UniRule"/>
</dbReference>
<dbReference type="Gene3D" id="1.20.1640.10">
    <property type="entry name" value="Multidrug efflux transporter AcrB transmembrane domain"/>
    <property type="match status" value="1"/>
</dbReference>
<evidence type="ECO:0000256" key="1">
    <source>
        <dbReference type="ARBA" id="ARBA00004651"/>
    </source>
</evidence>
<evidence type="ECO:0000259" key="10">
    <source>
        <dbReference type="Pfam" id="PF02355"/>
    </source>
</evidence>
<keyword evidence="7 9" id="KW-0811">Translocation</keyword>
<gene>
    <name evidence="9 11" type="primary">secF</name>
    <name evidence="11" type="ORF">GBA65_11215</name>
</gene>
<feature type="transmembrane region" description="Helical" evidence="9">
    <location>
        <begin position="130"/>
        <end position="147"/>
    </location>
</feature>
<dbReference type="InterPro" id="IPR005665">
    <property type="entry name" value="SecF_bac"/>
</dbReference>
<keyword evidence="2 9" id="KW-0813">Transport</keyword>
<dbReference type="PANTHER" id="PTHR30081">
    <property type="entry name" value="PROTEIN-EXPORT MEMBRANE PROTEIN SEC"/>
    <property type="match status" value="1"/>
</dbReference>
<protein>
    <recommendedName>
        <fullName evidence="9">Protein-export membrane protein SecF</fullName>
    </recommendedName>
</protein>
<name>A0A6G8PXQ5_9ACTN</name>
<feature type="domain" description="Protein export membrane protein SecD/SecF C-terminal" evidence="10">
    <location>
        <begin position="112"/>
        <end position="286"/>
    </location>
</feature>
<proteinExistence type="inferred from homology"/>
<dbReference type="PRINTS" id="PR01755">
    <property type="entry name" value="SECFTRNLCASE"/>
</dbReference>
<evidence type="ECO:0000313" key="11">
    <source>
        <dbReference type="EMBL" id="QIN78999.1"/>
    </source>
</evidence>
<feature type="transmembrane region" description="Helical" evidence="9">
    <location>
        <begin position="259"/>
        <end position="285"/>
    </location>
</feature>
<dbReference type="InterPro" id="IPR022813">
    <property type="entry name" value="SecD/SecF_arch_bac"/>
</dbReference>
<feature type="transmembrane region" description="Helical" evidence="9">
    <location>
        <begin position="181"/>
        <end position="202"/>
    </location>
</feature>
<dbReference type="InterPro" id="IPR022645">
    <property type="entry name" value="SecD/SecF_bac"/>
</dbReference>
<comment type="function">
    <text evidence="9">Part of the Sec protein translocase complex. Interacts with the SecYEG preprotein conducting channel. SecDF uses the proton motive force (PMF) to complete protein translocation after the ATP-dependent function of SecA.</text>
</comment>
<evidence type="ECO:0000256" key="9">
    <source>
        <dbReference type="HAMAP-Rule" id="MF_01464"/>
    </source>
</evidence>
<feature type="transmembrane region" description="Helical" evidence="9">
    <location>
        <begin position="17"/>
        <end position="36"/>
    </location>
</feature>
<keyword evidence="3 9" id="KW-1003">Cell membrane</keyword>
<dbReference type="InterPro" id="IPR048634">
    <property type="entry name" value="SecD_SecF_C"/>
</dbReference>
<accession>A0A6G8PXQ5</accession>
<keyword evidence="5 9" id="KW-0653">Protein transport</keyword>
<sequence length="301" mass="32366">MASGVFKNLDFVGRWKLWFALSAIFLLVSIGAIALGRLNFGIDFEGGSKFTASGLEGNPTTEEVREALPGNLGQDAVVQSLGEDGFEVRTPVLEPGQDAEVRDALAEELGAEVSVTSISPTFGGQIRSQALQAVAAALIIIVLFISIRFEFAFAIAAMLALLHDILITVGFYALVGREVNLVTVVAVLTVLGYSLYDTIIIFDRIRENTPEAGYNRRRFDAMANSSIRQVVMRSIYTSICTLIPVAALLIFGESTLSDFAFALLVGIAAGTYSSIFIAAPALALYKAWRADRARKDAVKTA</sequence>
<reference evidence="11 12" key="1">
    <citation type="submission" date="2019-10" db="EMBL/GenBank/DDBJ databases">
        <title>Rubrobacter sp nov SCSIO 52915 isolated from a deep-sea sediment in the South China Sea.</title>
        <authorList>
            <person name="Chen R.W."/>
        </authorList>
    </citation>
    <scope>NUCLEOTIDE SEQUENCE [LARGE SCALE GENOMIC DNA]</scope>
    <source>
        <strain evidence="11 12">SCSIO 52915</strain>
    </source>
</reference>
<dbReference type="HAMAP" id="MF_01464_B">
    <property type="entry name" value="SecF_B"/>
    <property type="match status" value="1"/>
</dbReference>
<evidence type="ECO:0000256" key="4">
    <source>
        <dbReference type="ARBA" id="ARBA00022692"/>
    </source>
</evidence>
<evidence type="ECO:0000256" key="5">
    <source>
        <dbReference type="ARBA" id="ARBA00022927"/>
    </source>
</evidence>
<keyword evidence="8 9" id="KW-0472">Membrane</keyword>
<dbReference type="NCBIfam" id="TIGR00966">
    <property type="entry name" value="transloc_SecF"/>
    <property type="match status" value="1"/>
</dbReference>
<evidence type="ECO:0000256" key="3">
    <source>
        <dbReference type="ARBA" id="ARBA00022475"/>
    </source>
</evidence>
<feature type="transmembrane region" description="Helical" evidence="9">
    <location>
        <begin position="235"/>
        <end position="253"/>
    </location>
</feature>
<evidence type="ECO:0000313" key="12">
    <source>
        <dbReference type="Proteomes" id="UP000502706"/>
    </source>
</evidence>
<keyword evidence="4 9" id="KW-0812">Transmembrane</keyword>
<dbReference type="Proteomes" id="UP000502706">
    <property type="component" value="Chromosome"/>
</dbReference>
<dbReference type="EMBL" id="CP045121">
    <property type="protein sequence ID" value="QIN78999.1"/>
    <property type="molecule type" value="Genomic_DNA"/>
</dbReference>
<dbReference type="PANTHER" id="PTHR30081:SF8">
    <property type="entry name" value="PROTEIN TRANSLOCASE SUBUNIT SECF"/>
    <property type="match status" value="1"/>
</dbReference>
<dbReference type="SUPFAM" id="SSF82866">
    <property type="entry name" value="Multidrug efflux transporter AcrB transmembrane domain"/>
    <property type="match status" value="1"/>
</dbReference>
<comment type="similarity">
    <text evidence="9">Belongs to the SecD/SecF family. SecF subfamily.</text>
</comment>
<dbReference type="AlphaFoldDB" id="A0A6G8PXQ5"/>
<evidence type="ECO:0000256" key="7">
    <source>
        <dbReference type="ARBA" id="ARBA00023010"/>
    </source>
</evidence>
<feature type="transmembrane region" description="Helical" evidence="9">
    <location>
        <begin position="154"/>
        <end position="175"/>
    </location>
</feature>
<comment type="subunit">
    <text evidence="9">Forms a complex with SecD. Part of the essential Sec protein translocation apparatus which comprises SecA, SecYEG and auxiliary proteins SecDF. Other proteins may also be involved.</text>
</comment>
<dbReference type="GO" id="GO:0015450">
    <property type="term" value="F:protein-transporting ATPase activity"/>
    <property type="evidence" value="ECO:0007669"/>
    <property type="project" value="InterPro"/>
</dbReference>
<keyword evidence="12" id="KW-1185">Reference proteome</keyword>
<evidence type="ECO:0000256" key="6">
    <source>
        <dbReference type="ARBA" id="ARBA00022989"/>
    </source>
</evidence>
<dbReference type="KEGG" id="rmar:GBA65_11215"/>
<dbReference type="GO" id="GO:0065002">
    <property type="term" value="P:intracellular protein transmembrane transport"/>
    <property type="evidence" value="ECO:0007669"/>
    <property type="project" value="UniProtKB-UniRule"/>
</dbReference>
<evidence type="ECO:0000256" key="8">
    <source>
        <dbReference type="ARBA" id="ARBA00023136"/>
    </source>
</evidence>
<organism evidence="11 12">
    <name type="scientific">Rubrobacter marinus</name>
    <dbReference type="NCBI Taxonomy" id="2653852"/>
    <lineage>
        <taxon>Bacteria</taxon>
        <taxon>Bacillati</taxon>
        <taxon>Actinomycetota</taxon>
        <taxon>Rubrobacteria</taxon>
        <taxon>Rubrobacterales</taxon>
        <taxon>Rubrobacteraceae</taxon>
        <taxon>Rubrobacter</taxon>
    </lineage>
</organism>
<keyword evidence="6 9" id="KW-1133">Transmembrane helix</keyword>
<dbReference type="Pfam" id="PF02355">
    <property type="entry name" value="SecD_SecF_C"/>
    <property type="match status" value="1"/>
</dbReference>
<dbReference type="InterPro" id="IPR055344">
    <property type="entry name" value="SecD_SecF_C_bact"/>
</dbReference>